<dbReference type="InterPro" id="IPR041373">
    <property type="entry name" value="RT_RNaseH"/>
</dbReference>
<evidence type="ECO:0000256" key="3">
    <source>
        <dbReference type="ARBA" id="ARBA00022722"/>
    </source>
</evidence>
<dbReference type="InterPro" id="IPR043128">
    <property type="entry name" value="Rev_trsase/Diguanyl_cyclase"/>
</dbReference>
<keyword evidence="3" id="KW-0540">Nuclease</keyword>
<evidence type="ECO:0000256" key="7">
    <source>
        <dbReference type="SAM" id="MobiDB-lite"/>
    </source>
</evidence>
<evidence type="ECO:0000313" key="9">
    <source>
        <dbReference type="Ensembl" id="ENSOSIP00000002411.1"/>
    </source>
</evidence>
<feature type="region of interest" description="Disordered" evidence="7">
    <location>
        <begin position="291"/>
        <end position="334"/>
    </location>
</feature>
<dbReference type="PANTHER" id="PTHR37984">
    <property type="entry name" value="PROTEIN CBG26694"/>
    <property type="match status" value="1"/>
</dbReference>
<evidence type="ECO:0000256" key="4">
    <source>
        <dbReference type="ARBA" id="ARBA00022759"/>
    </source>
</evidence>
<dbReference type="GO" id="GO:0016787">
    <property type="term" value="F:hydrolase activity"/>
    <property type="evidence" value="ECO:0007669"/>
    <property type="project" value="UniProtKB-KW"/>
</dbReference>
<dbReference type="AlphaFoldDB" id="A0A8C7WS97"/>
<reference evidence="9" key="2">
    <citation type="submission" date="2025-09" db="UniProtKB">
        <authorList>
            <consortium name="Ensembl"/>
        </authorList>
    </citation>
    <scope>IDENTIFICATION</scope>
</reference>
<evidence type="ECO:0000259" key="8">
    <source>
        <dbReference type="Pfam" id="PF17917"/>
    </source>
</evidence>
<name>A0A8C7WS97_9TELE</name>
<dbReference type="Pfam" id="PF17917">
    <property type="entry name" value="RT_RNaseH"/>
    <property type="match status" value="1"/>
</dbReference>
<dbReference type="GO" id="GO:0003964">
    <property type="term" value="F:RNA-directed DNA polymerase activity"/>
    <property type="evidence" value="ECO:0007669"/>
    <property type="project" value="UniProtKB-KW"/>
</dbReference>
<dbReference type="Proteomes" id="UP000694383">
    <property type="component" value="Unplaced"/>
</dbReference>
<evidence type="ECO:0000256" key="1">
    <source>
        <dbReference type="ARBA" id="ARBA00022679"/>
    </source>
</evidence>
<dbReference type="PANTHER" id="PTHR37984:SF5">
    <property type="entry name" value="PROTEIN NYNRIN-LIKE"/>
    <property type="match status" value="1"/>
</dbReference>
<dbReference type="GO" id="GO:0004519">
    <property type="term" value="F:endonuclease activity"/>
    <property type="evidence" value="ECO:0007669"/>
    <property type="project" value="UniProtKB-KW"/>
</dbReference>
<keyword evidence="10" id="KW-1185">Reference proteome</keyword>
<dbReference type="InterPro" id="IPR050951">
    <property type="entry name" value="Retrovirus_Pol_polyprotein"/>
</dbReference>
<dbReference type="Gene3D" id="3.30.70.270">
    <property type="match status" value="2"/>
</dbReference>
<accession>A0A8C7WS97</accession>
<feature type="compositionally biased region" description="Polar residues" evidence="7">
    <location>
        <begin position="311"/>
        <end position="334"/>
    </location>
</feature>
<keyword evidence="6" id="KW-0695">RNA-directed DNA polymerase</keyword>
<feature type="domain" description="Reverse transcriptase RNase H-like" evidence="8">
    <location>
        <begin position="130"/>
        <end position="229"/>
    </location>
</feature>
<dbReference type="SUPFAM" id="SSF56672">
    <property type="entry name" value="DNA/RNA polymerases"/>
    <property type="match status" value="1"/>
</dbReference>
<evidence type="ECO:0000313" key="10">
    <source>
        <dbReference type="Proteomes" id="UP000694383"/>
    </source>
</evidence>
<dbReference type="Gene3D" id="3.10.20.370">
    <property type="match status" value="1"/>
</dbReference>
<proteinExistence type="predicted"/>
<dbReference type="FunFam" id="3.10.20.370:FF:000001">
    <property type="entry name" value="Retrovirus-related Pol polyprotein from transposon 17.6-like protein"/>
    <property type="match status" value="1"/>
</dbReference>
<dbReference type="CDD" id="cd09274">
    <property type="entry name" value="RNase_HI_RT_Ty3"/>
    <property type="match status" value="1"/>
</dbReference>
<reference evidence="9" key="1">
    <citation type="submission" date="2025-08" db="UniProtKB">
        <authorList>
            <consortium name="Ensembl"/>
        </authorList>
    </citation>
    <scope>IDENTIFICATION</scope>
</reference>
<keyword evidence="5" id="KW-0378">Hydrolase</keyword>
<keyword evidence="4" id="KW-0255">Endonuclease</keyword>
<dbReference type="InterPro" id="IPR043502">
    <property type="entry name" value="DNA/RNA_pol_sf"/>
</dbReference>
<evidence type="ECO:0000256" key="6">
    <source>
        <dbReference type="ARBA" id="ARBA00022918"/>
    </source>
</evidence>
<evidence type="ECO:0000256" key="2">
    <source>
        <dbReference type="ARBA" id="ARBA00022695"/>
    </source>
</evidence>
<sequence>MLQRLGQVFHRLKQANLKLKPSKCCLFRHQVAYLGHIVLEHGVATDPDKVCKVQAWPTPKSIHDVRRFIGLASYYRRFVKDFAAIAEPLHNLTKKNARFHWQAEHQASYETLKPRLTTAPVLGYPLDNGEMILDTDASNTGHGAILSQVQDGAERVLAYGSRKLAKTEQNYCTTRRELLAIVEFTSHSRQYLLGRPFKVRTDHSSLRWLTRMKVPESQLARWLEKLAEYDFEIIHRPGGLHTNADSLSRRPCRQFCPCNLQDCSPQPGMMNHKAIQCDIDSNSRSLSLSLVGAERGSETTPTVSPVGVSGNEKSTTDTVKQKATISAANTSETT</sequence>
<keyword evidence="1" id="KW-0808">Transferase</keyword>
<dbReference type="FunFam" id="3.30.70.270:FF:000020">
    <property type="entry name" value="Transposon Tf2-6 polyprotein-like Protein"/>
    <property type="match status" value="1"/>
</dbReference>
<organism evidence="9 10">
    <name type="scientific">Oryzias sinensis</name>
    <name type="common">Chinese medaka</name>
    <dbReference type="NCBI Taxonomy" id="183150"/>
    <lineage>
        <taxon>Eukaryota</taxon>
        <taxon>Metazoa</taxon>
        <taxon>Chordata</taxon>
        <taxon>Craniata</taxon>
        <taxon>Vertebrata</taxon>
        <taxon>Euteleostomi</taxon>
        <taxon>Actinopterygii</taxon>
        <taxon>Neopterygii</taxon>
        <taxon>Teleostei</taxon>
        <taxon>Neoteleostei</taxon>
        <taxon>Acanthomorphata</taxon>
        <taxon>Ovalentaria</taxon>
        <taxon>Atherinomorphae</taxon>
        <taxon>Beloniformes</taxon>
        <taxon>Adrianichthyidae</taxon>
        <taxon>Oryziinae</taxon>
        <taxon>Oryzias</taxon>
    </lineage>
</organism>
<evidence type="ECO:0000256" key="5">
    <source>
        <dbReference type="ARBA" id="ARBA00022801"/>
    </source>
</evidence>
<keyword evidence="2" id="KW-0548">Nucleotidyltransferase</keyword>
<dbReference type="Ensembl" id="ENSOSIT00000002581.1">
    <property type="protein sequence ID" value="ENSOSIP00000002411.1"/>
    <property type="gene ID" value="ENSOSIG00000001384.1"/>
</dbReference>
<dbReference type="GeneTree" id="ENSGT01100000263500"/>
<protein>
    <recommendedName>
        <fullName evidence="8">Reverse transcriptase RNase H-like domain-containing protein</fullName>
    </recommendedName>
</protein>